<keyword evidence="1" id="KW-1133">Transmembrane helix</keyword>
<keyword evidence="3" id="KW-1185">Reference proteome</keyword>
<dbReference type="RefSeq" id="WP_095519455.1">
    <property type="nucleotide sequence ID" value="NZ_NPKH01000021.1"/>
</dbReference>
<gene>
    <name evidence="2" type="ORF">CIT31_16175</name>
</gene>
<keyword evidence="1" id="KW-0812">Transmembrane</keyword>
<evidence type="ECO:0000313" key="3">
    <source>
        <dbReference type="Proteomes" id="UP000215931"/>
    </source>
</evidence>
<dbReference type="AlphaFoldDB" id="A0A271KHP0"/>
<dbReference type="Proteomes" id="UP000215931">
    <property type="component" value="Unassembled WGS sequence"/>
</dbReference>
<proteinExistence type="predicted"/>
<name>A0A271KHP0_9HYPH</name>
<evidence type="ECO:0000256" key="1">
    <source>
        <dbReference type="SAM" id="Phobius"/>
    </source>
</evidence>
<protein>
    <submittedName>
        <fullName evidence="2">Uncharacterized protein</fullName>
    </submittedName>
</protein>
<keyword evidence="1" id="KW-0472">Membrane</keyword>
<feature type="transmembrane region" description="Helical" evidence="1">
    <location>
        <begin position="15"/>
        <end position="34"/>
    </location>
</feature>
<dbReference type="EMBL" id="NPKH01000021">
    <property type="protein sequence ID" value="PAP94535.1"/>
    <property type="molecule type" value="Genomic_DNA"/>
</dbReference>
<comment type="caution">
    <text evidence="2">The sequence shown here is derived from an EMBL/GenBank/DDBJ whole genome shotgun (WGS) entry which is preliminary data.</text>
</comment>
<sequence length="87" mass="8929">MGSAILAAIIGNKTIMALFAAVVGGLGLYVAGGINRAKKEAAKQAAGKLAAAEDRLEMDREATAAERQAAGMTDAEAREVAAKWAKR</sequence>
<dbReference type="OrthoDB" id="8087485at2"/>
<accession>A0A271KHP0</accession>
<reference evidence="2 3" key="1">
    <citation type="submission" date="2017-08" db="EMBL/GenBank/DDBJ databases">
        <title>Mesorhizobium wenxinae sp. nov., a novel rhizobial species isolated from root nodules of chickpea (Cicer arietinum L.).</title>
        <authorList>
            <person name="Zhang J."/>
        </authorList>
    </citation>
    <scope>NUCLEOTIDE SEQUENCE [LARGE SCALE GENOMIC DNA]</scope>
    <source>
        <strain evidence="3">WYCCWR 10019</strain>
    </source>
</reference>
<evidence type="ECO:0000313" key="2">
    <source>
        <dbReference type="EMBL" id="PAP94535.1"/>
    </source>
</evidence>
<organism evidence="2 3">
    <name type="scientific">Mesorhizobium wenxiniae</name>
    <dbReference type="NCBI Taxonomy" id="2014805"/>
    <lineage>
        <taxon>Bacteria</taxon>
        <taxon>Pseudomonadati</taxon>
        <taxon>Pseudomonadota</taxon>
        <taxon>Alphaproteobacteria</taxon>
        <taxon>Hyphomicrobiales</taxon>
        <taxon>Phyllobacteriaceae</taxon>
        <taxon>Mesorhizobium</taxon>
    </lineage>
</organism>